<dbReference type="RefSeq" id="WP_089060841.1">
    <property type="nucleotide sequence ID" value="NZ_CP022315.1"/>
</dbReference>
<evidence type="ECO:0000313" key="13">
    <source>
        <dbReference type="EMBL" id="ASK61564.1"/>
    </source>
</evidence>
<evidence type="ECO:0000256" key="11">
    <source>
        <dbReference type="SAM" id="Phobius"/>
    </source>
</evidence>
<sequence length="361" mass="38812">MFLAIRELVHAKFRYILIGVIMVLIAMLIFIISGLAKGLSADNASAIQNLQADQVLIEKDVDQRITQSMFQADNLDAIQDIKGVEAATALSINMTSTSEKGSEKKVDVALFSTDINGMLIPDVSSGKSLSDPDKPALIVDSSMKQEGVKLGDKLEMDGFDQTFTVVGFTDNQRFSHTPVAYVSKGALGAANEKVNAIGLQVADGKNDAVQSKLSGQYDLLSKDELLKGIPGYSQEQASLTMMIVFLFVIGTFVLAVFFYVLTLQKTDQFGVLKALGTKTSYLMRNVITQVVLISVVCIGIALGLTYGASALFPNDLPFDLNLANMLQFSSILLVVTVLGSLLSLVQIVKIDPIRAIEGGAN</sequence>
<dbReference type="OrthoDB" id="384327at2"/>
<evidence type="ECO:0000256" key="2">
    <source>
        <dbReference type="ARBA" id="ARBA00008697"/>
    </source>
</evidence>
<keyword evidence="8 11" id="KW-1133">Transmembrane helix</keyword>
<evidence type="ECO:0000259" key="12">
    <source>
        <dbReference type="Pfam" id="PF02687"/>
    </source>
</evidence>
<dbReference type="InterPro" id="IPR003838">
    <property type="entry name" value="ABC3_permease_C"/>
</dbReference>
<evidence type="ECO:0000313" key="14">
    <source>
        <dbReference type="Proteomes" id="UP000198312"/>
    </source>
</evidence>
<gene>
    <name evidence="13" type="ORF">CFK37_04930</name>
</gene>
<name>A0A220TZV5_9BACI</name>
<dbReference type="EMBL" id="CP022315">
    <property type="protein sequence ID" value="ASK61564.1"/>
    <property type="molecule type" value="Genomic_DNA"/>
</dbReference>
<comment type="similarity">
    <text evidence="2">Belongs to the ABC-4 integral membrane protein family. HrtB subfamily.</text>
</comment>
<evidence type="ECO:0000256" key="3">
    <source>
        <dbReference type="ARBA" id="ARBA00011131"/>
    </source>
</evidence>
<dbReference type="PANTHER" id="PTHR43738">
    <property type="entry name" value="ABC TRANSPORTER, MEMBRANE PROTEIN"/>
    <property type="match status" value="1"/>
</dbReference>
<proteinExistence type="inferred from homology"/>
<organism evidence="13 14">
    <name type="scientific">Virgibacillus phasianinus</name>
    <dbReference type="NCBI Taxonomy" id="2017483"/>
    <lineage>
        <taxon>Bacteria</taxon>
        <taxon>Bacillati</taxon>
        <taxon>Bacillota</taxon>
        <taxon>Bacilli</taxon>
        <taxon>Bacillales</taxon>
        <taxon>Bacillaceae</taxon>
        <taxon>Virgibacillus</taxon>
    </lineage>
</organism>
<keyword evidence="7 11" id="KW-0812">Transmembrane</keyword>
<feature type="transmembrane region" description="Helical" evidence="11">
    <location>
        <begin position="282"/>
        <end position="306"/>
    </location>
</feature>
<evidence type="ECO:0000256" key="1">
    <source>
        <dbReference type="ARBA" id="ARBA00004651"/>
    </source>
</evidence>
<protein>
    <recommendedName>
        <fullName evidence="4">Putative hemin transport system permease protein HrtB</fullName>
    </recommendedName>
</protein>
<keyword evidence="14" id="KW-1185">Reference proteome</keyword>
<dbReference type="InterPro" id="IPR051125">
    <property type="entry name" value="ABC-4/HrtB_transporter"/>
</dbReference>
<evidence type="ECO:0000256" key="10">
    <source>
        <dbReference type="ARBA" id="ARBA00024973"/>
    </source>
</evidence>
<dbReference type="Pfam" id="PF02687">
    <property type="entry name" value="FtsX"/>
    <property type="match status" value="1"/>
</dbReference>
<evidence type="ECO:0000256" key="7">
    <source>
        <dbReference type="ARBA" id="ARBA00022692"/>
    </source>
</evidence>
<evidence type="ECO:0000256" key="9">
    <source>
        <dbReference type="ARBA" id="ARBA00023136"/>
    </source>
</evidence>
<evidence type="ECO:0000256" key="5">
    <source>
        <dbReference type="ARBA" id="ARBA00022448"/>
    </source>
</evidence>
<keyword evidence="9 11" id="KW-0472">Membrane</keyword>
<dbReference type="PANTHER" id="PTHR43738:SF1">
    <property type="entry name" value="HEMIN TRANSPORT SYSTEM PERMEASE PROTEIN HRTB-RELATED"/>
    <property type="match status" value="1"/>
</dbReference>
<dbReference type="KEGG" id="vil:CFK37_04930"/>
<feature type="transmembrane region" description="Helical" evidence="11">
    <location>
        <begin position="239"/>
        <end position="261"/>
    </location>
</feature>
<evidence type="ECO:0000256" key="6">
    <source>
        <dbReference type="ARBA" id="ARBA00022475"/>
    </source>
</evidence>
<dbReference type="GO" id="GO:0005886">
    <property type="term" value="C:plasma membrane"/>
    <property type="evidence" value="ECO:0007669"/>
    <property type="project" value="UniProtKB-SubCell"/>
</dbReference>
<comment type="subunit">
    <text evidence="3">The complex is composed of two ATP-binding proteins (HrtA), two transmembrane proteins (HrtB) and a solute-binding protein.</text>
</comment>
<feature type="transmembrane region" description="Helical" evidence="11">
    <location>
        <begin position="15"/>
        <end position="36"/>
    </location>
</feature>
<reference evidence="13 14" key="1">
    <citation type="submission" date="2017-07" db="EMBL/GenBank/DDBJ databases">
        <title>Virgibacillus sp. LM2416.</title>
        <authorList>
            <person name="Tak E.J."/>
            <person name="Bae J.-W."/>
        </authorList>
    </citation>
    <scope>NUCLEOTIDE SEQUENCE [LARGE SCALE GENOMIC DNA]</scope>
    <source>
        <strain evidence="13 14">LM2416</strain>
    </source>
</reference>
<feature type="transmembrane region" description="Helical" evidence="11">
    <location>
        <begin position="326"/>
        <end position="345"/>
    </location>
</feature>
<evidence type="ECO:0000256" key="8">
    <source>
        <dbReference type="ARBA" id="ARBA00022989"/>
    </source>
</evidence>
<dbReference type="AlphaFoldDB" id="A0A220TZV5"/>
<comment type="function">
    <text evidence="10">Part of the ABC transporter complex hrt involved in hemin import. Responsible for the translocation of the substrate across the membrane.</text>
</comment>
<evidence type="ECO:0000256" key="4">
    <source>
        <dbReference type="ARBA" id="ARBA00016962"/>
    </source>
</evidence>
<feature type="domain" description="ABC3 transporter permease C-terminal" evidence="12">
    <location>
        <begin position="241"/>
        <end position="352"/>
    </location>
</feature>
<dbReference type="Proteomes" id="UP000198312">
    <property type="component" value="Chromosome"/>
</dbReference>
<keyword evidence="6" id="KW-1003">Cell membrane</keyword>
<comment type="subcellular location">
    <subcellularLocation>
        <location evidence="1">Cell membrane</location>
        <topology evidence="1">Multi-pass membrane protein</topology>
    </subcellularLocation>
</comment>
<keyword evidence="5" id="KW-0813">Transport</keyword>
<accession>A0A220TZV5</accession>